<dbReference type="HOGENOM" id="CLU_2882403_0_0_6"/>
<reference evidence="2" key="2">
    <citation type="submission" date="2012-04" db="EMBL/GenBank/DDBJ databases">
        <title>Complete genome sequence of Providencia stuartii clinical isolate MRSN 2154.</title>
        <authorList>
            <person name="Clifford R.J."/>
            <person name="Hang J."/>
            <person name="Riley M.C."/>
            <person name="Onmus-Leone F."/>
            <person name="Kuschner R.A."/>
            <person name="Lesho E.P."/>
            <person name="Waterman P.E."/>
        </authorList>
    </citation>
    <scope>NUCLEOTIDE SEQUENCE [LARGE SCALE GENOMIC DNA]</scope>
    <source>
        <strain evidence="2">MRSN 2154</strain>
    </source>
</reference>
<accession>A0A140NQV1</accession>
<gene>
    <name evidence="1" type="ordered locus">S70_16115</name>
</gene>
<dbReference type="EMBL" id="CP003488">
    <property type="protein sequence ID" value="AFH95038.1"/>
    <property type="molecule type" value="Genomic_DNA"/>
</dbReference>
<proteinExistence type="predicted"/>
<sequence>MVNQWLIFKKLQIFKLALIDHLIYQTNNILRYSLYKHPIEIKVNHSFMGGILSADEVGILEPF</sequence>
<dbReference type="Proteomes" id="UP000005012">
    <property type="component" value="Chromosome"/>
</dbReference>
<name>A0A140NQV1_PROSM</name>
<dbReference type="AlphaFoldDB" id="A0A140NQV1"/>
<dbReference type="KEGG" id="psi:S70_16115"/>
<protein>
    <submittedName>
        <fullName evidence="1">Uncharacterized protein</fullName>
    </submittedName>
</protein>
<evidence type="ECO:0000313" key="2">
    <source>
        <dbReference type="Proteomes" id="UP000005012"/>
    </source>
</evidence>
<reference evidence="1 2" key="1">
    <citation type="journal article" date="2012" name="J. Bacteriol.">
        <title>Complete Genome Sequence of Providencia stuartii Clinical Isolate MRSN 2154.</title>
        <authorList>
            <person name="Clifford R.J."/>
            <person name="Hang J."/>
            <person name="Riley M.C."/>
            <person name="Onmus-Leone F."/>
            <person name="Kuschner R.A."/>
            <person name="Lesho E.P."/>
            <person name="Waterman P.E."/>
        </authorList>
    </citation>
    <scope>NUCLEOTIDE SEQUENCE [LARGE SCALE GENOMIC DNA]</scope>
    <source>
        <strain evidence="1 2">MRSN 2154</strain>
    </source>
</reference>
<organism evidence="1 2">
    <name type="scientific">Providencia stuartii (strain MRSN 2154)</name>
    <dbReference type="NCBI Taxonomy" id="1157951"/>
    <lineage>
        <taxon>Bacteria</taxon>
        <taxon>Pseudomonadati</taxon>
        <taxon>Pseudomonadota</taxon>
        <taxon>Gammaproteobacteria</taxon>
        <taxon>Enterobacterales</taxon>
        <taxon>Morganellaceae</taxon>
        <taxon>Providencia</taxon>
    </lineage>
</organism>
<evidence type="ECO:0000313" key="1">
    <source>
        <dbReference type="EMBL" id="AFH95038.1"/>
    </source>
</evidence>